<dbReference type="EMBL" id="FR824124">
    <property type="protein sequence ID" value="CCA19795.1"/>
    <property type="molecule type" value="Genomic_DNA"/>
</dbReference>
<feature type="compositionally biased region" description="Acidic residues" evidence="1">
    <location>
        <begin position="1"/>
        <end position="18"/>
    </location>
</feature>
<name>F0WF13_9STRA</name>
<feature type="compositionally biased region" description="Basic and acidic residues" evidence="1">
    <location>
        <begin position="213"/>
        <end position="227"/>
    </location>
</feature>
<feature type="compositionally biased region" description="Basic and acidic residues" evidence="1">
    <location>
        <begin position="347"/>
        <end position="358"/>
    </location>
</feature>
<dbReference type="HOGENOM" id="CLU_464958_0_0_1"/>
<evidence type="ECO:0000313" key="3">
    <source>
        <dbReference type="EMBL" id="CCA24393.1"/>
    </source>
</evidence>
<reference evidence="2" key="2">
    <citation type="submission" date="2011-02" db="EMBL/GenBank/DDBJ databases">
        <authorList>
            <person name="MacLean D."/>
        </authorList>
    </citation>
    <scope>NUCLEOTIDE SEQUENCE</scope>
</reference>
<sequence>MDPYDFEIPDVIPPEEDFTLSHGNDKRYQNSSIQSKVDKSESKKPDGASTTLRKESVTRSAFNFLEKANDYLTKASGYARSSRTMKYDLSLEEDELDAVLNESGKNAPKGIDYKDAIKGTEAFTLKTSIQDETIYNVVADESSSEAETGSNNDKVDGIVEGRLSNAPKVQMDSSDEISARYVATEKYESDHASELEEMSQDSIHTQEESEGSTQEKSDHSEDNRYDHEDFESNLGLESSQSDHTIERVEDHVTGTEEKSDQRSNASFDYSMDFSQVDATELETPNTDANPSLSESQQSNSMHPSSISEDKSTHETVSPSKVYTGAFHDENTHPSLDTRPSSNLVPKGEVEAMRPDGHDAGQASSFVDQESEISSNAVACGEVAPLSSKKPSTRVKIVREYILGTKTIEKKDASTQFTGNHAIIQTNLTAPGMFTVCSDSYQPKPRASATDQKDDSRCQHNIAVDDEEPGPQNASRRSTDASRNAGRSNVYAEKFQSNWDETDYSRKTGSFYKQQLWLIQAQIEEKRAEMQRYMSDRQQYHYTSLENAENHTLLHRPAPLQLWEALMRVDSTISTAKAKRLARLASTS</sequence>
<feature type="compositionally biased region" description="Polar residues" evidence="1">
    <location>
        <begin position="332"/>
        <end position="343"/>
    </location>
</feature>
<feature type="compositionally biased region" description="Polar residues" evidence="1">
    <location>
        <begin position="262"/>
        <end position="306"/>
    </location>
</feature>
<accession>F0WF13</accession>
<evidence type="ECO:0000313" key="2">
    <source>
        <dbReference type="EMBL" id="CCA19795.1"/>
    </source>
</evidence>
<feature type="compositionally biased region" description="Basic and acidic residues" evidence="1">
    <location>
        <begin position="183"/>
        <end position="194"/>
    </location>
</feature>
<protein>
    <submittedName>
        <fullName evidence="2">AlNc14C79G5207 protein</fullName>
    </submittedName>
    <submittedName>
        <fullName evidence="3">Dentin sialophosphoprotein putative</fullName>
    </submittedName>
</protein>
<feature type="compositionally biased region" description="Basic and acidic residues" evidence="1">
    <location>
        <begin position="243"/>
        <end position="261"/>
    </location>
</feature>
<dbReference type="EMBL" id="FR824282">
    <property type="protein sequence ID" value="CCA24393.1"/>
    <property type="molecule type" value="Genomic_DNA"/>
</dbReference>
<reference evidence="2" key="1">
    <citation type="journal article" date="2011" name="PLoS Biol.">
        <title>Gene gain and loss during evolution of obligate parasitism in the white rust pathogen of Arabidopsis thaliana.</title>
        <authorList>
            <person name="Kemen E."/>
            <person name="Gardiner A."/>
            <person name="Schultz-Larsen T."/>
            <person name="Kemen A.C."/>
            <person name="Balmuth A.L."/>
            <person name="Robert-Seilaniantz A."/>
            <person name="Bailey K."/>
            <person name="Holub E."/>
            <person name="Studholme D.J."/>
            <person name="Maclean D."/>
            <person name="Jones J.D."/>
        </authorList>
    </citation>
    <scope>NUCLEOTIDE SEQUENCE</scope>
</reference>
<feature type="region of interest" description="Disordered" evidence="1">
    <location>
        <begin position="140"/>
        <end position="367"/>
    </location>
</feature>
<dbReference type="AlphaFoldDB" id="F0WF13"/>
<feature type="compositionally biased region" description="Polar residues" evidence="1">
    <location>
        <begin position="471"/>
        <end position="486"/>
    </location>
</feature>
<gene>
    <name evidence="2" type="primary">AlNc14C79G5207</name>
    <name evidence="3" type="synonym">AlNc14C237G9411</name>
    <name evidence="2" type="ORF">ALNC14_059380</name>
    <name evidence="3" type="ORF">ALNC14_105370</name>
</gene>
<evidence type="ECO:0000256" key="1">
    <source>
        <dbReference type="SAM" id="MobiDB-lite"/>
    </source>
</evidence>
<feature type="region of interest" description="Disordered" evidence="1">
    <location>
        <begin position="461"/>
        <end position="488"/>
    </location>
</feature>
<feature type="region of interest" description="Disordered" evidence="1">
    <location>
        <begin position="1"/>
        <end position="54"/>
    </location>
</feature>
<organism evidence="2">
    <name type="scientific">Albugo laibachii Nc14</name>
    <dbReference type="NCBI Taxonomy" id="890382"/>
    <lineage>
        <taxon>Eukaryota</taxon>
        <taxon>Sar</taxon>
        <taxon>Stramenopiles</taxon>
        <taxon>Oomycota</taxon>
        <taxon>Peronosporomycetes</taxon>
        <taxon>Albuginales</taxon>
        <taxon>Albuginaceae</taxon>
        <taxon>Albugo</taxon>
    </lineage>
</organism>
<proteinExistence type="predicted"/>
<feature type="compositionally biased region" description="Basic and acidic residues" evidence="1">
    <location>
        <begin position="36"/>
        <end position="54"/>
    </location>
</feature>